<organism evidence="3 4">
    <name type="scientific">Sphingomonas carotinifaciens</name>
    <dbReference type="NCBI Taxonomy" id="1166323"/>
    <lineage>
        <taxon>Bacteria</taxon>
        <taxon>Pseudomonadati</taxon>
        <taxon>Pseudomonadota</taxon>
        <taxon>Alphaproteobacteria</taxon>
        <taxon>Sphingomonadales</taxon>
        <taxon>Sphingomonadaceae</taxon>
        <taxon>Sphingomonas</taxon>
    </lineage>
</organism>
<name>A0A6N8LSX4_9SPHN</name>
<keyword evidence="2" id="KW-0812">Transmembrane</keyword>
<comment type="caution">
    <text evidence="3">The sequence shown here is derived from an EMBL/GenBank/DDBJ whole genome shotgun (WGS) entry which is preliminary data.</text>
</comment>
<evidence type="ECO:0000313" key="4">
    <source>
        <dbReference type="Proteomes" id="UP000436801"/>
    </source>
</evidence>
<feature type="region of interest" description="Disordered" evidence="1">
    <location>
        <begin position="57"/>
        <end position="117"/>
    </location>
</feature>
<keyword evidence="2" id="KW-1133">Transmembrane helix</keyword>
<sequence>MAVMLADARKYSARRHFHYLLAIDLQAINQPAVMVVILVMTARRWSSELERFPTDLRHRDGADYGSGQEARSGAMPGHRDRRATWPWAKNRPAPKGLHQEGRWTSSRRSQGQTSPCFAPLLASSLPDAITMTQIGRKPL</sequence>
<dbReference type="EMBL" id="WSUT01000001">
    <property type="protein sequence ID" value="MWC42142.1"/>
    <property type="molecule type" value="Genomic_DNA"/>
</dbReference>
<evidence type="ECO:0000256" key="2">
    <source>
        <dbReference type="SAM" id="Phobius"/>
    </source>
</evidence>
<reference evidence="3 4" key="1">
    <citation type="submission" date="2019-12" db="EMBL/GenBank/DDBJ databases">
        <authorList>
            <person name="Zheng J."/>
        </authorList>
    </citation>
    <scope>NUCLEOTIDE SEQUENCE [LARGE SCALE GENOMIC DNA]</scope>
    <source>
        <strain evidence="3 4">DSM 27347</strain>
    </source>
</reference>
<dbReference type="RefSeq" id="WP_160146768.1">
    <property type="nucleotide sequence ID" value="NZ_FNBI01000004.1"/>
</dbReference>
<evidence type="ECO:0000313" key="3">
    <source>
        <dbReference type="EMBL" id="MWC42142.1"/>
    </source>
</evidence>
<keyword evidence="2" id="KW-0472">Membrane</keyword>
<accession>A0A6N8LSX4</accession>
<gene>
    <name evidence="3" type="ORF">GQR91_00495</name>
</gene>
<evidence type="ECO:0000256" key="1">
    <source>
        <dbReference type="SAM" id="MobiDB-lite"/>
    </source>
</evidence>
<proteinExistence type="predicted"/>
<feature type="compositionally biased region" description="Polar residues" evidence="1">
    <location>
        <begin position="102"/>
        <end position="115"/>
    </location>
</feature>
<feature type="transmembrane region" description="Helical" evidence="2">
    <location>
        <begin position="20"/>
        <end position="42"/>
    </location>
</feature>
<dbReference type="AlphaFoldDB" id="A0A6N8LSX4"/>
<dbReference type="Proteomes" id="UP000436801">
    <property type="component" value="Unassembled WGS sequence"/>
</dbReference>
<protein>
    <submittedName>
        <fullName evidence="3">Uncharacterized protein</fullName>
    </submittedName>
</protein>